<reference evidence="4" key="1">
    <citation type="submission" date="2018-01" db="EMBL/GenBank/DDBJ databases">
        <authorList>
            <person name="Li J."/>
        </authorList>
    </citation>
    <scope>NUCLEOTIDE SEQUENCE [LARGE SCALE GENOMIC DNA]</scope>
    <source>
        <strain evidence="4">592</strain>
    </source>
</reference>
<evidence type="ECO:0000256" key="2">
    <source>
        <dbReference type="ARBA" id="ARBA00022598"/>
    </source>
</evidence>
<dbReference type="PANTHER" id="PTHR43201">
    <property type="entry name" value="ACYL-COA SYNTHETASE"/>
    <property type="match status" value="1"/>
</dbReference>
<dbReference type="EMBL" id="CP026952">
    <property type="protein sequence ID" value="AWB91248.1"/>
    <property type="molecule type" value="Genomic_DNA"/>
</dbReference>
<dbReference type="KEGG" id="aez:C3E78_02880"/>
<organism evidence="3 4">
    <name type="scientific">Aeromicrobium chenweiae</name>
    <dbReference type="NCBI Taxonomy" id="2079793"/>
    <lineage>
        <taxon>Bacteria</taxon>
        <taxon>Bacillati</taxon>
        <taxon>Actinomycetota</taxon>
        <taxon>Actinomycetes</taxon>
        <taxon>Propionibacteriales</taxon>
        <taxon>Nocardioidaceae</taxon>
        <taxon>Aeromicrobium</taxon>
    </lineage>
</organism>
<dbReference type="GO" id="GO:0006631">
    <property type="term" value="P:fatty acid metabolic process"/>
    <property type="evidence" value="ECO:0007669"/>
    <property type="project" value="TreeGrafter"/>
</dbReference>
<dbReference type="Gene3D" id="3.40.50.12780">
    <property type="entry name" value="N-terminal domain of ligase-like"/>
    <property type="match status" value="1"/>
</dbReference>
<comment type="similarity">
    <text evidence="1">Belongs to the ATP-dependent AMP-binding enzyme family.</text>
</comment>
<dbReference type="Pfam" id="PF00501">
    <property type="entry name" value="AMP-binding"/>
    <property type="match status" value="1"/>
</dbReference>
<dbReference type="Pfam" id="PF13193">
    <property type="entry name" value="AMP-binding_C"/>
    <property type="match status" value="1"/>
</dbReference>
<dbReference type="InterPro" id="IPR025110">
    <property type="entry name" value="AMP-bd_C"/>
</dbReference>
<dbReference type="SUPFAM" id="SSF56801">
    <property type="entry name" value="Acetyl-CoA synthetase-like"/>
    <property type="match status" value="1"/>
</dbReference>
<dbReference type="Gene3D" id="3.30.300.30">
    <property type="match status" value="1"/>
</dbReference>
<dbReference type="GO" id="GO:0031956">
    <property type="term" value="F:medium-chain fatty acid-CoA ligase activity"/>
    <property type="evidence" value="ECO:0007669"/>
    <property type="project" value="TreeGrafter"/>
</dbReference>
<dbReference type="InterPro" id="IPR000873">
    <property type="entry name" value="AMP-dep_synth/lig_dom"/>
</dbReference>
<sequence>MEDRSMWINATTIGDRLDQEADRNDGIALVMGDRRLTYRELSDASDQVAAGLLGLGVKRGDRVGILMPNSVDFVVSIFAIAKIAAVIVPVNARFKAHEASYVIDHAEISVMLTSGDPSGATDFPGLLATVISEGGMAEATVVDMGESPRGGFLTRDDLLAAAVPVADVKRVQASVRLRDIGILMYTSGTTARPKGCLLTHEAVVRQGEKVARTRFNLTREDALWDPLPLFHCGGIVPMLGVFSVGAKFCHPGFFEPGPSLRMIKAERCTVLYPAFEAIWLGLVDHEEYVPEELQHVRLVQNIHTPERMEQFAAQMPWASHVTSYGSTECATNLTMGLEFDSPDLRLRTLGPVVDGMEVKIVDPETGLEVPPGVMGELCFRGYSCFEGYYKDPELTAQVFDEDGFFHSGDRACIEETGHLLYGGRIKDMLKVGGENVAAIEIEDFLATHPAVRVVQVVGVPDARYDEVPAAFVELEPGAEATEAEIIAYCIGRVATYKVPRYVRFVTSWPMSGTKIKKFELRDPLVAELTADGVPQAPKPAAQPAS</sequence>
<accession>A0A5F2ERR4</accession>
<keyword evidence="4" id="KW-1185">Reference proteome</keyword>
<keyword evidence="2" id="KW-0436">Ligase</keyword>
<evidence type="ECO:0000256" key="1">
    <source>
        <dbReference type="ARBA" id="ARBA00006432"/>
    </source>
</evidence>
<dbReference type="PANTHER" id="PTHR43201:SF5">
    <property type="entry name" value="MEDIUM-CHAIN ACYL-COA LIGASE ACSF2, MITOCHONDRIAL"/>
    <property type="match status" value="1"/>
</dbReference>
<dbReference type="Proteomes" id="UP000244384">
    <property type="component" value="Chromosome"/>
</dbReference>
<dbReference type="InterPro" id="IPR045851">
    <property type="entry name" value="AMP-bd_C_sf"/>
</dbReference>
<evidence type="ECO:0000313" key="4">
    <source>
        <dbReference type="Proteomes" id="UP000244384"/>
    </source>
</evidence>
<proteinExistence type="inferred from homology"/>
<accession>A0A2S0WIT2</accession>
<name>A0A2S0WIT2_9ACTN</name>
<dbReference type="InterPro" id="IPR042099">
    <property type="entry name" value="ANL_N_sf"/>
</dbReference>
<gene>
    <name evidence="3" type="ORF">C3E78_02880</name>
</gene>
<dbReference type="AlphaFoldDB" id="A0A2S0WIT2"/>
<evidence type="ECO:0000313" key="3">
    <source>
        <dbReference type="EMBL" id="AWB91248.1"/>
    </source>
</evidence>
<protein>
    <submittedName>
        <fullName evidence="3">Uncharacterized protein</fullName>
    </submittedName>
</protein>